<keyword evidence="2" id="KW-1185">Reference proteome</keyword>
<accession>A0A392LYY2</accession>
<dbReference type="EMBL" id="LXQA010000805">
    <property type="protein sequence ID" value="MCH80217.1"/>
    <property type="molecule type" value="Genomic_DNA"/>
</dbReference>
<sequence length="71" mass="8079">MVPVSALEVVLVEGETDQIRDRDNANYRIEAERLKLGVSGNMVRLAMVEKLIDMQEKEVAMKERCGEEEVD</sequence>
<evidence type="ECO:0000313" key="1">
    <source>
        <dbReference type="EMBL" id="MCH80217.1"/>
    </source>
</evidence>
<evidence type="ECO:0000313" key="2">
    <source>
        <dbReference type="Proteomes" id="UP000265520"/>
    </source>
</evidence>
<comment type="caution">
    <text evidence="1">The sequence shown here is derived from an EMBL/GenBank/DDBJ whole genome shotgun (WGS) entry which is preliminary data.</text>
</comment>
<proteinExistence type="predicted"/>
<reference evidence="1 2" key="1">
    <citation type="journal article" date="2018" name="Front. Plant Sci.">
        <title>Red Clover (Trifolium pratense) and Zigzag Clover (T. medium) - A Picture of Genomic Similarities and Differences.</title>
        <authorList>
            <person name="Dluhosova J."/>
            <person name="Istvanek J."/>
            <person name="Nedelnik J."/>
            <person name="Repkova J."/>
        </authorList>
    </citation>
    <scope>NUCLEOTIDE SEQUENCE [LARGE SCALE GENOMIC DNA]</scope>
    <source>
        <strain evidence="2">cv. 10/8</strain>
        <tissue evidence="1">Leaf</tissue>
    </source>
</reference>
<dbReference type="AlphaFoldDB" id="A0A392LYY2"/>
<organism evidence="1 2">
    <name type="scientific">Trifolium medium</name>
    <dbReference type="NCBI Taxonomy" id="97028"/>
    <lineage>
        <taxon>Eukaryota</taxon>
        <taxon>Viridiplantae</taxon>
        <taxon>Streptophyta</taxon>
        <taxon>Embryophyta</taxon>
        <taxon>Tracheophyta</taxon>
        <taxon>Spermatophyta</taxon>
        <taxon>Magnoliopsida</taxon>
        <taxon>eudicotyledons</taxon>
        <taxon>Gunneridae</taxon>
        <taxon>Pentapetalae</taxon>
        <taxon>rosids</taxon>
        <taxon>fabids</taxon>
        <taxon>Fabales</taxon>
        <taxon>Fabaceae</taxon>
        <taxon>Papilionoideae</taxon>
        <taxon>50 kb inversion clade</taxon>
        <taxon>NPAAA clade</taxon>
        <taxon>Hologalegina</taxon>
        <taxon>IRL clade</taxon>
        <taxon>Trifolieae</taxon>
        <taxon>Trifolium</taxon>
    </lineage>
</organism>
<protein>
    <submittedName>
        <fullName evidence="1">Uncharacterized protein</fullName>
    </submittedName>
</protein>
<gene>
    <name evidence="1" type="ORF">A2U01_0000982</name>
</gene>
<dbReference type="Proteomes" id="UP000265520">
    <property type="component" value="Unassembled WGS sequence"/>
</dbReference>
<name>A0A392LYY2_9FABA</name>